<name>A0A2B7WJ35_9EURO</name>
<dbReference type="EMBL" id="PDNC01000172">
    <property type="protein sequence ID" value="PGG96549.1"/>
    <property type="molecule type" value="Genomic_DNA"/>
</dbReference>
<proteinExistence type="predicted"/>
<protein>
    <recommendedName>
        <fullName evidence="1">GED domain-containing protein</fullName>
    </recommendedName>
</protein>
<evidence type="ECO:0000259" key="1">
    <source>
        <dbReference type="PROSITE" id="PS51388"/>
    </source>
</evidence>
<dbReference type="GO" id="GO:0005525">
    <property type="term" value="F:GTP binding"/>
    <property type="evidence" value="ECO:0007669"/>
    <property type="project" value="InterPro"/>
</dbReference>
<keyword evidence="3" id="KW-1185">Reference proteome</keyword>
<dbReference type="Proteomes" id="UP000224080">
    <property type="component" value="Unassembled WGS sequence"/>
</dbReference>
<accession>A0A2B7WJ35</accession>
<dbReference type="InterPro" id="IPR003130">
    <property type="entry name" value="GED"/>
</dbReference>
<dbReference type="STRING" id="2060905.A0A2B7WJ35"/>
<comment type="caution">
    <text evidence="2">The sequence shown here is derived from an EMBL/GenBank/DDBJ whole genome shotgun (WGS) entry which is preliminary data.</text>
</comment>
<dbReference type="GO" id="GO:0003924">
    <property type="term" value="F:GTPase activity"/>
    <property type="evidence" value="ECO:0007669"/>
    <property type="project" value="InterPro"/>
</dbReference>
<reference evidence="2 3" key="1">
    <citation type="submission" date="2017-10" db="EMBL/GenBank/DDBJ databases">
        <title>Comparative genomics in systemic dimorphic fungi from Ajellomycetaceae.</title>
        <authorList>
            <person name="Munoz J.F."/>
            <person name="Mcewen J.G."/>
            <person name="Clay O.K."/>
            <person name="Cuomo C.A."/>
        </authorList>
    </citation>
    <scope>NUCLEOTIDE SEQUENCE [LARGE SCALE GENOMIC DNA]</scope>
    <source>
        <strain evidence="2 3">UAMH130</strain>
    </source>
</reference>
<dbReference type="OrthoDB" id="415706at2759"/>
<feature type="domain" description="GED" evidence="1">
    <location>
        <begin position="53"/>
        <end position="140"/>
    </location>
</feature>
<evidence type="ECO:0000313" key="2">
    <source>
        <dbReference type="EMBL" id="PGG96549.1"/>
    </source>
</evidence>
<dbReference type="Pfam" id="PF02212">
    <property type="entry name" value="GED"/>
    <property type="match status" value="1"/>
</dbReference>
<dbReference type="PROSITE" id="PS51388">
    <property type="entry name" value="GED"/>
    <property type="match status" value="1"/>
</dbReference>
<organism evidence="2 3">
    <name type="scientific">Blastomyces parvus</name>
    <dbReference type="NCBI Taxonomy" id="2060905"/>
    <lineage>
        <taxon>Eukaryota</taxon>
        <taxon>Fungi</taxon>
        <taxon>Dikarya</taxon>
        <taxon>Ascomycota</taxon>
        <taxon>Pezizomycotina</taxon>
        <taxon>Eurotiomycetes</taxon>
        <taxon>Eurotiomycetidae</taxon>
        <taxon>Onygenales</taxon>
        <taxon>Ajellomycetaceae</taxon>
        <taxon>Blastomyces</taxon>
    </lineage>
</organism>
<dbReference type="AlphaFoldDB" id="A0A2B7WJ35"/>
<sequence>MDPLVEIYQRSLFQKRIETAMRKQTVTDCSHGTVVRFRDIVHQNHMSNVEHTVHDLHDTLKPYYKVAQKRFVDSVCMQAVDYHLITGPQTPLKQFSPAFVQGLSAEQLGEITGEDPKLKRKRVQLRKEISELEAGRKILL</sequence>
<dbReference type="InterPro" id="IPR020850">
    <property type="entry name" value="GED_dom"/>
</dbReference>
<gene>
    <name evidence="2" type="ORF">GX51_07782</name>
</gene>
<evidence type="ECO:0000313" key="3">
    <source>
        <dbReference type="Proteomes" id="UP000224080"/>
    </source>
</evidence>